<evidence type="ECO:0000256" key="3">
    <source>
        <dbReference type="ARBA" id="ARBA00023015"/>
    </source>
</evidence>
<keyword evidence="3" id="KW-0805">Transcription regulation</keyword>
<dbReference type="SMART" id="SM00803">
    <property type="entry name" value="TAF"/>
    <property type="match status" value="1"/>
</dbReference>
<dbReference type="GO" id="GO:0046695">
    <property type="term" value="C:SLIK (SAGA-like) complex"/>
    <property type="evidence" value="ECO:0007669"/>
    <property type="project" value="InterPro"/>
</dbReference>
<feature type="region of interest" description="Disordered" evidence="6">
    <location>
        <begin position="476"/>
        <end position="495"/>
    </location>
</feature>
<dbReference type="Pfam" id="PF07571">
    <property type="entry name" value="TAF6_C"/>
    <property type="match status" value="1"/>
</dbReference>
<dbReference type="PANTHER" id="PTHR10221">
    <property type="entry name" value="TRANSCRIPTION INITIATION FACTOR TFIID SUBUNIT 6"/>
    <property type="match status" value="1"/>
</dbReference>
<sequence length="591" mass="65271">MAARRQSQTTDEKKCAQIAVESILMWGEAEGVPDLPQETARAIAADVTYRIRQVLSVSGQFLRHTKRRRLTPDDISRTLKWMDVPPVMGYSGVEPVEWVSMSEVGVHVPHEPSVNLASTALSGDIFHQPGSPCVRGEWAHVMGHTMVKGENGEDRVPAPLPLSPEHTQYYQTLFSVIGGSSNTLFKTMCEDVSTSPGLGSLVGPIVGGVVRGAERARQKPIILRRILLIVRSLLKNPHLHLGPQNYMRELVNVLVYCIVTERKSTQDTQMIRSLASNILLQVVRSEGGCGSVWESVVSGLGSVMGSSSTRPWGQQVGALTGLMSLGAPALLHALLPIAHAYHARLTHATSQPPSHNARDTQDAHQAMGLLLAGLVKIATAFIKSLPNTVDVTLPKGGNIEDCKEFKNSRKEDRSTKQHNWYMKKLKEIYKLGEEAFGSAFVVQVPSIYLCLSSDCVPSFLHSSVYRDQAISGQALLNAPPNKKPQKQHFSPSKLKSKRSEAYAITQVFEDYLPLPDKKLPQITSVRGCIVRTSTQLKRRVSSIPKVKRHPDQPLLQRYINSRPTGCMPHNIFTRPLHPRLLPCSSMQYLIL</sequence>
<dbReference type="Gene3D" id="1.10.20.10">
    <property type="entry name" value="Histone, subunit A"/>
    <property type="match status" value="1"/>
</dbReference>
<dbReference type="InterPro" id="IPR004823">
    <property type="entry name" value="TAF_TATA-bd_Histone-like_dom"/>
</dbReference>
<dbReference type="InterPro" id="IPR009072">
    <property type="entry name" value="Histone-fold"/>
</dbReference>
<evidence type="ECO:0000313" key="9">
    <source>
        <dbReference type="Proteomes" id="UP001497623"/>
    </source>
</evidence>
<dbReference type="Gene3D" id="1.25.40.770">
    <property type="entry name" value="TAF6, C-terminal HEAT repeat domain"/>
    <property type="match status" value="1"/>
</dbReference>
<dbReference type="GO" id="GO:0016251">
    <property type="term" value="F:RNA polymerase II general transcription initiation factor activity"/>
    <property type="evidence" value="ECO:0007669"/>
    <property type="project" value="InterPro"/>
</dbReference>
<dbReference type="GO" id="GO:0000124">
    <property type="term" value="C:SAGA complex"/>
    <property type="evidence" value="ECO:0007669"/>
    <property type="project" value="InterPro"/>
</dbReference>
<dbReference type="GO" id="GO:0051123">
    <property type="term" value="P:RNA polymerase II preinitiation complex assembly"/>
    <property type="evidence" value="ECO:0007669"/>
    <property type="project" value="TreeGrafter"/>
</dbReference>
<dbReference type="InterPro" id="IPR011442">
    <property type="entry name" value="TAF6_C"/>
</dbReference>
<dbReference type="Proteomes" id="UP001497623">
    <property type="component" value="Unassembled WGS sequence"/>
</dbReference>
<dbReference type="Pfam" id="PF02969">
    <property type="entry name" value="TAF"/>
    <property type="match status" value="1"/>
</dbReference>
<accession>A0AAV2PLN9</accession>
<dbReference type="GO" id="GO:0046982">
    <property type="term" value="F:protein heterodimerization activity"/>
    <property type="evidence" value="ECO:0007669"/>
    <property type="project" value="InterPro"/>
</dbReference>
<comment type="subcellular location">
    <subcellularLocation>
        <location evidence="1">Nucleus</location>
    </subcellularLocation>
</comment>
<evidence type="ECO:0000256" key="2">
    <source>
        <dbReference type="ARBA" id="ARBA00007688"/>
    </source>
</evidence>
<feature type="domain" description="TATA box binding protein associated factor (TAF) histone-like fold" evidence="7">
    <location>
        <begin position="17"/>
        <end position="80"/>
    </location>
</feature>
<keyword evidence="4" id="KW-0804">Transcription</keyword>
<keyword evidence="9" id="KW-1185">Reference proteome</keyword>
<organism evidence="8 9">
    <name type="scientific">Meganyctiphanes norvegica</name>
    <name type="common">Northern krill</name>
    <name type="synonym">Thysanopoda norvegica</name>
    <dbReference type="NCBI Taxonomy" id="48144"/>
    <lineage>
        <taxon>Eukaryota</taxon>
        <taxon>Metazoa</taxon>
        <taxon>Ecdysozoa</taxon>
        <taxon>Arthropoda</taxon>
        <taxon>Crustacea</taxon>
        <taxon>Multicrustacea</taxon>
        <taxon>Malacostraca</taxon>
        <taxon>Eumalacostraca</taxon>
        <taxon>Eucarida</taxon>
        <taxon>Euphausiacea</taxon>
        <taxon>Euphausiidae</taxon>
        <taxon>Meganyctiphanes</taxon>
    </lineage>
</organism>
<gene>
    <name evidence="8" type="ORF">MNOR_LOCUS1772</name>
</gene>
<comment type="similarity">
    <text evidence="2">Belongs to the TAF6 family.</text>
</comment>
<name>A0AAV2PLN9_MEGNR</name>
<dbReference type="PANTHER" id="PTHR10221:SF22">
    <property type="entry name" value="TAF6-LIKE RNA POLYMERASE II P300_CBP-ASSOCIATED FACTOR-ASSOCIATED FACTOR 65 KDA SUBUNIT 6L"/>
    <property type="match status" value="1"/>
</dbReference>
<evidence type="ECO:0000256" key="6">
    <source>
        <dbReference type="SAM" id="MobiDB-lite"/>
    </source>
</evidence>
<dbReference type="CDD" id="cd22932">
    <property type="entry name" value="HFD_TAF6L"/>
    <property type="match status" value="1"/>
</dbReference>
<evidence type="ECO:0000259" key="7">
    <source>
        <dbReference type="SMART" id="SM00803"/>
    </source>
</evidence>
<dbReference type="InterPro" id="IPR046344">
    <property type="entry name" value="TAF6_C_sf"/>
</dbReference>
<dbReference type="InterPro" id="IPR037796">
    <property type="entry name" value="TAF6"/>
</dbReference>
<proteinExistence type="inferred from homology"/>
<dbReference type="SUPFAM" id="SSF47113">
    <property type="entry name" value="Histone-fold"/>
    <property type="match status" value="1"/>
</dbReference>
<protein>
    <recommendedName>
        <fullName evidence="7">TATA box binding protein associated factor (TAF) histone-like fold domain-containing protein</fullName>
    </recommendedName>
</protein>
<comment type="caution">
    <text evidence="8">The sequence shown here is derived from an EMBL/GenBank/DDBJ whole genome shotgun (WGS) entry which is preliminary data.</text>
</comment>
<evidence type="ECO:0000256" key="4">
    <source>
        <dbReference type="ARBA" id="ARBA00023163"/>
    </source>
</evidence>
<dbReference type="CDD" id="cd08050">
    <property type="entry name" value="TAF6C"/>
    <property type="match status" value="1"/>
</dbReference>
<feature type="non-terminal residue" evidence="8">
    <location>
        <position position="591"/>
    </location>
</feature>
<keyword evidence="5" id="KW-0539">Nucleus</keyword>
<reference evidence="8 9" key="1">
    <citation type="submission" date="2024-05" db="EMBL/GenBank/DDBJ databases">
        <authorList>
            <person name="Wallberg A."/>
        </authorList>
    </citation>
    <scope>NUCLEOTIDE SEQUENCE [LARGE SCALE GENOMIC DNA]</scope>
</reference>
<dbReference type="GO" id="GO:0005669">
    <property type="term" value="C:transcription factor TFIID complex"/>
    <property type="evidence" value="ECO:0007669"/>
    <property type="project" value="InterPro"/>
</dbReference>
<dbReference type="GO" id="GO:0003713">
    <property type="term" value="F:transcription coactivator activity"/>
    <property type="evidence" value="ECO:0007669"/>
    <property type="project" value="TreeGrafter"/>
</dbReference>
<evidence type="ECO:0000313" key="8">
    <source>
        <dbReference type="EMBL" id="CAL4061022.1"/>
    </source>
</evidence>
<dbReference type="EMBL" id="CAXKWB010000496">
    <property type="protein sequence ID" value="CAL4061022.1"/>
    <property type="molecule type" value="Genomic_DNA"/>
</dbReference>
<evidence type="ECO:0000256" key="5">
    <source>
        <dbReference type="ARBA" id="ARBA00023242"/>
    </source>
</evidence>
<evidence type="ECO:0000256" key="1">
    <source>
        <dbReference type="ARBA" id="ARBA00004123"/>
    </source>
</evidence>
<dbReference type="AlphaFoldDB" id="A0AAV2PLN9"/>